<feature type="domain" description="EH" evidence="2">
    <location>
        <begin position="31"/>
        <end position="103"/>
    </location>
</feature>
<evidence type="ECO:0000313" key="5">
    <source>
        <dbReference type="Proteomes" id="UP000017559"/>
    </source>
</evidence>
<dbReference type="PROSITE" id="PS50031">
    <property type="entry name" value="EH"/>
    <property type="match status" value="3"/>
</dbReference>
<dbReference type="SUPFAM" id="SSF47473">
    <property type="entry name" value="EF-hand"/>
    <property type="match status" value="3"/>
</dbReference>
<proteinExistence type="predicted"/>
<dbReference type="GO" id="GO:0005509">
    <property type="term" value="F:calcium ion binding"/>
    <property type="evidence" value="ECO:0007669"/>
    <property type="project" value="InterPro"/>
</dbReference>
<protein>
    <submittedName>
        <fullName evidence="4">Eh domains and endocytosis protein</fullName>
    </submittedName>
</protein>
<dbReference type="SMART" id="SM00027">
    <property type="entry name" value="EH"/>
    <property type="match status" value="3"/>
</dbReference>
<comment type="caution">
    <text evidence="4">The sequence shown here is derived from an EMBL/GenBank/DDBJ whole genome shotgun (WGS) entry which is preliminary data.</text>
</comment>
<evidence type="ECO:0000259" key="3">
    <source>
        <dbReference type="PROSITE" id="PS50222"/>
    </source>
</evidence>
<feature type="compositionally biased region" description="Basic and acidic residues" evidence="1">
    <location>
        <begin position="661"/>
        <end position="687"/>
    </location>
</feature>
<dbReference type="GO" id="GO:0005737">
    <property type="term" value="C:cytoplasm"/>
    <property type="evidence" value="ECO:0007669"/>
    <property type="project" value="TreeGrafter"/>
</dbReference>
<dbReference type="AlphaFoldDB" id="V2XLL3"/>
<reference evidence="4 5" key="1">
    <citation type="journal article" date="2014" name="BMC Genomics">
        <title>Genome and secretome analysis of the hemibiotrophic fungal pathogen, Moniliophthora roreri, which causes frosty pod rot disease of cacao: mechanisms of the biotrophic and necrotrophic phases.</title>
        <authorList>
            <person name="Meinhardt L.W."/>
            <person name="Costa G.G.L."/>
            <person name="Thomazella D.P.T."/>
            <person name="Teixeira P.J.P.L."/>
            <person name="Carazzolle M.F."/>
            <person name="Schuster S.C."/>
            <person name="Carlson J.E."/>
            <person name="Guiltinan M.J."/>
            <person name="Mieczkowski P."/>
            <person name="Farmer A."/>
            <person name="Ramaraj T."/>
            <person name="Crozier J."/>
            <person name="Davis R.E."/>
            <person name="Shao J."/>
            <person name="Melnick R.L."/>
            <person name="Pereira G.A.G."/>
            <person name="Bailey B.A."/>
        </authorList>
    </citation>
    <scope>NUCLEOTIDE SEQUENCE [LARGE SCALE GENOMIC DNA]</scope>
    <source>
        <strain evidence="4 5">MCA 2997</strain>
    </source>
</reference>
<feature type="domain" description="EF-hand" evidence="3">
    <location>
        <begin position="38"/>
        <end position="73"/>
    </location>
</feature>
<dbReference type="PROSITE" id="PS50222">
    <property type="entry name" value="EF_HAND_2"/>
    <property type="match status" value="1"/>
</dbReference>
<feature type="region of interest" description="Disordered" evidence="1">
    <location>
        <begin position="660"/>
        <end position="702"/>
    </location>
</feature>
<dbReference type="EMBL" id="AWSO01000178">
    <property type="protein sequence ID" value="ESK93731.1"/>
    <property type="molecule type" value="Genomic_DNA"/>
</dbReference>
<keyword evidence="5" id="KW-1185">Reference proteome</keyword>
<evidence type="ECO:0000256" key="1">
    <source>
        <dbReference type="SAM" id="MobiDB-lite"/>
    </source>
</evidence>
<dbReference type="STRING" id="1381753.V2XLL3"/>
<dbReference type="Gene3D" id="1.10.238.10">
    <property type="entry name" value="EF-hand"/>
    <property type="match status" value="3"/>
</dbReference>
<gene>
    <name evidence="4" type="ORF">Moror_1429</name>
</gene>
<dbReference type="KEGG" id="mrr:Moror_1429"/>
<dbReference type="GO" id="GO:0006897">
    <property type="term" value="P:endocytosis"/>
    <property type="evidence" value="ECO:0007669"/>
    <property type="project" value="TreeGrafter"/>
</dbReference>
<dbReference type="CDD" id="cd00052">
    <property type="entry name" value="EH"/>
    <property type="match status" value="1"/>
</dbReference>
<dbReference type="Proteomes" id="UP000017559">
    <property type="component" value="Unassembled WGS sequence"/>
</dbReference>
<dbReference type="Pfam" id="PF12763">
    <property type="entry name" value="EH"/>
    <property type="match status" value="3"/>
</dbReference>
<feature type="domain" description="EH" evidence="2">
    <location>
        <begin position="117"/>
        <end position="197"/>
    </location>
</feature>
<dbReference type="OrthoDB" id="524326at2759"/>
<accession>V2XLL3</accession>
<dbReference type="InterPro" id="IPR011992">
    <property type="entry name" value="EF-hand-dom_pair"/>
</dbReference>
<dbReference type="InterPro" id="IPR002048">
    <property type="entry name" value="EF_hand_dom"/>
</dbReference>
<dbReference type="PANTHER" id="PTHR11216">
    <property type="entry name" value="EH DOMAIN"/>
    <property type="match status" value="1"/>
</dbReference>
<sequence>MIPPSLDETILIDRILANSTNDNLEPDAAVELFLQSGLTPEVLSDVWNLADGGSKGYLSREEVTIALRLMGWAQRGVPMKRYLAENYAPVVTLSRFNPPTAFGNVNPKDYPSLSPNSRAQYQRIFEKAGASEGVLNCERVWQLWIKSELSALTLTSVWDLVDKRREGYLNAAEFCLSMYFIEGLLDERFTTLPPSIPFHVQDQAFEPLPAIEIQSPKSPSFAPRSPIKRRDLEGWNFTPLFLESTKQQFRDLDPIGTGFVNGDSLVPFLLQSTLSHHDLSRIWDLADPSHTGHLSYQGFTIALFLVYRARSGLDIPNVLPLSCSSLLDAVNGENSPEEQVDNETIEKDEITTSPFLSAHEVKTPELHRDVRLSLYDNAQAPKPPTPPSKDFRTPDESNSEGSSKSPRRAPTTPTLPPKPEEYQPQSPPIHLSSSSSSEPSESENTEALHAEIRRIKNELFAMRRENVRLQSALEAIQDIQTNLEEERKRSACASAKIEHLRSEIEDRDHTIVQLEASCRAKEQVELENASLQTRVQELADKLHTCTAELEVQKMIHRELAEESDSLRRQTEELRESMHIPSSGGDEELQMLINEDLARANTRLRRQVQELTESVAQLQTASVELDAQKQIERSLARENRRLQRRIRDLEGGSVETQTQLRRRVEELTGENQRLRQEADQRSARRVEESSDMPPPAYEEIAVS</sequence>
<organism evidence="4 5">
    <name type="scientific">Moniliophthora roreri (strain MCA 2997)</name>
    <name type="common">Cocoa frosty pod rot fungus</name>
    <name type="synonym">Crinipellis roreri</name>
    <dbReference type="NCBI Taxonomy" id="1381753"/>
    <lineage>
        <taxon>Eukaryota</taxon>
        <taxon>Fungi</taxon>
        <taxon>Dikarya</taxon>
        <taxon>Basidiomycota</taxon>
        <taxon>Agaricomycotina</taxon>
        <taxon>Agaricomycetes</taxon>
        <taxon>Agaricomycetidae</taxon>
        <taxon>Agaricales</taxon>
        <taxon>Marasmiineae</taxon>
        <taxon>Marasmiaceae</taxon>
        <taxon>Moniliophthora</taxon>
    </lineage>
</organism>
<dbReference type="GO" id="GO:0016197">
    <property type="term" value="P:endosomal transport"/>
    <property type="evidence" value="ECO:0007669"/>
    <property type="project" value="TreeGrafter"/>
</dbReference>
<name>V2XLL3_MONRO</name>
<dbReference type="GO" id="GO:0005886">
    <property type="term" value="C:plasma membrane"/>
    <property type="evidence" value="ECO:0007669"/>
    <property type="project" value="TreeGrafter"/>
</dbReference>
<evidence type="ECO:0000313" key="4">
    <source>
        <dbReference type="EMBL" id="ESK93731.1"/>
    </source>
</evidence>
<dbReference type="InterPro" id="IPR000261">
    <property type="entry name" value="EH_dom"/>
</dbReference>
<evidence type="ECO:0000259" key="2">
    <source>
        <dbReference type="PROSITE" id="PS50031"/>
    </source>
</evidence>
<feature type="domain" description="EH" evidence="2">
    <location>
        <begin position="247"/>
        <end position="320"/>
    </location>
</feature>
<dbReference type="HOGENOM" id="CLU_337397_0_0_1"/>
<feature type="region of interest" description="Disordered" evidence="1">
    <location>
        <begin position="376"/>
        <end position="446"/>
    </location>
</feature>